<dbReference type="InterPro" id="IPR010869">
    <property type="entry name" value="DUF1501"/>
</dbReference>
<protein>
    <recommendedName>
        <fullName evidence="3">Sulfatase</fullName>
    </recommendedName>
</protein>
<dbReference type="HOGENOM" id="CLU_035908_0_0_0"/>
<dbReference type="PATRIC" id="fig|243090.15.peg.5875"/>
<dbReference type="STRING" id="243090.RB12159"/>
<dbReference type="PANTHER" id="PTHR43737:SF1">
    <property type="entry name" value="DUF1501 DOMAIN-CONTAINING PROTEIN"/>
    <property type="match status" value="1"/>
</dbReference>
<keyword evidence="2" id="KW-1185">Reference proteome</keyword>
<name>Q7UJ36_RHOBA</name>
<gene>
    <name evidence="1" type="ordered locus">RB12159</name>
</gene>
<dbReference type="OrthoDB" id="127333at2"/>
<dbReference type="AlphaFoldDB" id="Q7UJ36"/>
<dbReference type="EnsemblBacteria" id="CAD77424">
    <property type="protein sequence ID" value="CAD77424"/>
    <property type="gene ID" value="RB12159"/>
</dbReference>
<dbReference type="PANTHER" id="PTHR43737">
    <property type="entry name" value="BLL7424 PROTEIN"/>
    <property type="match status" value="1"/>
</dbReference>
<dbReference type="EMBL" id="BX294154">
    <property type="protein sequence ID" value="CAD77424.1"/>
    <property type="molecule type" value="Genomic_DNA"/>
</dbReference>
<accession>Q7UJ36</accession>
<sequence>MADGQSHDFELGRNDHQIMNSLNMSYAQSTGLTSADPSRFAKGLDLMRRRWFLQQCGLGLGHIALTTLMAEAGDLELAGPDRSSVNPMAPKSPHFPAKIKNVILLFMGGGPSQFEMFDYKPELERLDGTLPPAELLDGYRAAFINPNSKLLGPKFKFEKKGSAGTHISELLPHTAGVLDDICLIRSMKTDAFNHAPAQLMMSTGSQQFGRPSMGSWTTYGLGSESRDLPAYVVFNSGKKGPSAGSGNWNSGFLPSLHSGVEFRSSGDPVLYLSNPPGMSDWSQRQSLQTVNELNRRRLDVVGDPEIATRINGYEMAYRMQSSAPEAMALSDEPEHMLKLYGAEPGKMSFANNCLLARRLVQRGVRFVQLFHESWDQHGGLTGGLKQNCGDTDQACAALVKDLKQQGMLDETLVIWGGEFGRTPMVQGGNDGRDHHPNSFSMWMAGGGLKPGLAYGQTDELGFDVAENPVHVHDLHATILHLLGFDHKQLTYRFQGRDYRLTDVHGELVHDILA</sequence>
<dbReference type="KEGG" id="rba:RB12159"/>
<organism evidence="1 2">
    <name type="scientific">Rhodopirellula baltica (strain DSM 10527 / NCIMB 13988 / SH1)</name>
    <dbReference type="NCBI Taxonomy" id="243090"/>
    <lineage>
        <taxon>Bacteria</taxon>
        <taxon>Pseudomonadati</taxon>
        <taxon>Planctomycetota</taxon>
        <taxon>Planctomycetia</taxon>
        <taxon>Pirellulales</taxon>
        <taxon>Pirellulaceae</taxon>
        <taxon>Rhodopirellula</taxon>
    </lineage>
</organism>
<proteinExistence type="predicted"/>
<evidence type="ECO:0000313" key="2">
    <source>
        <dbReference type="Proteomes" id="UP000001025"/>
    </source>
</evidence>
<evidence type="ECO:0008006" key="3">
    <source>
        <dbReference type="Google" id="ProtNLM"/>
    </source>
</evidence>
<reference evidence="1 2" key="1">
    <citation type="journal article" date="2003" name="Proc. Natl. Acad. Sci. U.S.A.">
        <title>Complete genome sequence of the marine planctomycete Pirellula sp. strain 1.</title>
        <authorList>
            <person name="Gloeckner F.O."/>
            <person name="Kube M."/>
            <person name="Bauer M."/>
            <person name="Teeling H."/>
            <person name="Lombardot T."/>
            <person name="Ludwig W."/>
            <person name="Gade D."/>
            <person name="Beck A."/>
            <person name="Borzym K."/>
            <person name="Heitmann K."/>
            <person name="Rabus R."/>
            <person name="Schlesner H."/>
            <person name="Amann R."/>
            <person name="Reinhardt R."/>
        </authorList>
    </citation>
    <scope>NUCLEOTIDE SEQUENCE [LARGE SCALE GENOMIC DNA]</scope>
    <source>
        <strain evidence="2">DSM 10527 / NCIMB 13988 / SH1</strain>
    </source>
</reference>
<dbReference type="Pfam" id="PF07394">
    <property type="entry name" value="DUF1501"/>
    <property type="match status" value="1"/>
</dbReference>
<dbReference type="eggNOG" id="COG4102">
    <property type="taxonomic scope" value="Bacteria"/>
</dbReference>
<dbReference type="InterPro" id="IPR017850">
    <property type="entry name" value="Alkaline_phosphatase_core_sf"/>
</dbReference>
<dbReference type="Gene3D" id="3.40.720.10">
    <property type="entry name" value="Alkaline Phosphatase, subunit A"/>
    <property type="match status" value="1"/>
</dbReference>
<dbReference type="Proteomes" id="UP000001025">
    <property type="component" value="Chromosome"/>
</dbReference>
<dbReference type="SUPFAM" id="SSF53649">
    <property type="entry name" value="Alkaline phosphatase-like"/>
    <property type="match status" value="1"/>
</dbReference>
<evidence type="ECO:0000313" key="1">
    <source>
        <dbReference type="EMBL" id="CAD77424.1"/>
    </source>
</evidence>
<dbReference type="InParanoid" id="Q7UJ36"/>